<gene>
    <name evidence="1" type="ORF">EZS28_039173</name>
</gene>
<evidence type="ECO:0000313" key="1">
    <source>
        <dbReference type="EMBL" id="KAA6365300.1"/>
    </source>
</evidence>
<comment type="caution">
    <text evidence="1">The sequence shown here is derived from an EMBL/GenBank/DDBJ whole genome shotgun (WGS) entry which is preliminary data.</text>
</comment>
<name>A0A5J4U544_9EUKA</name>
<dbReference type="EMBL" id="SNRW01020608">
    <property type="protein sequence ID" value="KAA6365300.1"/>
    <property type="molecule type" value="Genomic_DNA"/>
</dbReference>
<dbReference type="SUPFAM" id="SSF56112">
    <property type="entry name" value="Protein kinase-like (PK-like)"/>
    <property type="match status" value="1"/>
</dbReference>
<dbReference type="OrthoDB" id="283111at2759"/>
<dbReference type="AlphaFoldDB" id="A0A5J4U544"/>
<dbReference type="Proteomes" id="UP000324800">
    <property type="component" value="Unassembled WGS sequence"/>
</dbReference>
<proteinExistence type="predicted"/>
<sequence>MVKLKNIQKPSEINDNILWDLLSKLLEFDPNKRITAALALQHPFFTSPEAIADVSKEQQDLASLASVAELEGNSSISEFDKDPTFIVVESEHKLNKILIIEKKY</sequence>
<accession>A0A5J4U544</accession>
<evidence type="ECO:0008006" key="3">
    <source>
        <dbReference type="Google" id="ProtNLM"/>
    </source>
</evidence>
<protein>
    <recommendedName>
        <fullName evidence="3">Protein kinase domain-containing protein</fullName>
    </recommendedName>
</protein>
<dbReference type="Gene3D" id="1.10.510.10">
    <property type="entry name" value="Transferase(Phosphotransferase) domain 1"/>
    <property type="match status" value="1"/>
</dbReference>
<organism evidence="1 2">
    <name type="scientific">Streblomastix strix</name>
    <dbReference type="NCBI Taxonomy" id="222440"/>
    <lineage>
        <taxon>Eukaryota</taxon>
        <taxon>Metamonada</taxon>
        <taxon>Preaxostyla</taxon>
        <taxon>Oxymonadida</taxon>
        <taxon>Streblomastigidae</taxon>
        <taxon>Streblomastix</taxon>
    </lineage>
</organism>
<dbReference type="InterPro" id="IPR011009">
    <property type="entry name" value="Kinase-like_dom_sf"/>
</dbReference>
<evidence type="ECO:0000313" key="2">
    <source>
        <dbReference type="Proteomes" id="UP000324800"/>
    </source>
</evidence>
<reference evidence="1 2" key="1">
    <citation type="submission" date="2019-03" db="EMBL/GenBank/DDBJ databases">
        <title>Single cell metagenomics reveals metabolic interactions within the superorganism composed of flagellate Streblomastix strix and complex community of Bacteroidetes bacteria on its surface.</title>
        <authorList>
            <person name="Treitli S.C."/>
            <person name="Kolisko M."/>
            <person name="Husnik F."/>
            <person name="Keeling P."/>
            <person name="Hampl V."/>
        </authorList>
    </citation>
    <scope>NUCLEOTIDE SEQUENCE [LARGE SCALE GENOMIC DNA]</scope>
    <source>
        <strain evidence="1">ST1C</strain>
    </source>
</reference>